<evidence type="ECO:0000256" key="1">
    <source>
        <dbReference type="ARBA" id="ARBA00005622"/>
    </source>
</evidence>
<sequence>MKRISPTIVLFSTFLAASCAGSSQAESANSVSTESSAALAAYEMPRTHVAPIKQSNKDRQYELYIKLPENYSENTDAKYPVIYTTDAVVHMDMLSGSTEFLMPNVILVGISYQKNLGDERANASRFRDYQMAEYTDPEIQARFQGGQVSAHLDFIRNDVIPYIESRYRTIPDERTYFGYSLGGAFGAYILFAEPDTFKHYILGAPAFNPRSLQIVDELEAKTAPHQGEMNVNVFVALGDLERDEDKEAVDHFMSVLQRRSQSDMTLTGLEIIKNSDHAEAFPETAIRGVRWLAAMNSEVISTHDEEN</sequence>
<dbReference type="PROSITE" id="PS51257">
    <property type="entry name" value="PROKAR_LIPOPROTEIN"/>
    <property type="match status" value="1"/>
</dbReference>
<dbReference type="AlphaFoldDB" id="A0AAE9ZBX6"/>
<organism evidence="4 5">
    <name type="scientific">Hyphococcus flavus</name>
    <dbReference type="NCBI Taxonomy" id="1866326"/>
    <lineage>
        <taxon>Bacteria</taxon>
        <taxon>Pseudomonadati</taxon>
        <taxon>Pseudomonadota</taxon>
        <taxon>Alphaproteobacteria</taxon>
        <taxon>Parvularculales</taxon>
        <taxon>Parvularculaceae</taxon>
        <taxon>Hyphococcus</taxon>
    </lineage>
</organism>
<dbReference type="PANTHER" id="PTHR40841:SF2">
    <property type="entry name" value="SIDEROPHORE-DEGRADING ESTERASE (EUROFUNG)"/>
    <property type="match status" value="1"/>
</dbReference>
<keyword evidence="2 4" id="KW-0378">Hydrolase</keyword>
<dbReference type="KEGG" id="hfl:PUV54_16010"/>
<dbReference type="SUPFAM" id="SSF53474">
    <property type="entry name" value="alpha/beta-Hydrolases"/>
    <property type="match status" value="1"/>
</dbReference>
<feature type="chain" id="PRO_5042229062" evidence="3">
    <location>
        <begin position="26"/>
        <end position="307"/>
    </location>
</feature>
<dbReference type="GO" id="GO:0016788">
    <property type="term" value="F:hydrolase activity, acting on ester bonds"/>
    <property type="evidence" value="ECO:0007669"/>
    <property type="project" value="TreeGrafter"/>
</dbReference>
<dbReference type="InterPro" id="IPR000801">
    <property type="entry name" value="Esterase-like"/>
</dbReference>
<comment type="similarity">
    <text evidence="1">Belongs to the esterase D family.</text>
</comment>
<keyword evidence="3" id="KW-0732">Signal</keyword>
<dbReference type="RefSeq" id="WP_274493344.1">
    <property type="nucleotide sequence ID" value="NZ_CP118166.1"/>
</dbReference>
<dbReference type="Gene3D" id="3.40.50.1820">
    <property type="entry name" value="alpha/beta hydrolase"/>
    <property type="match status" value="1"/>
</dbReference>
<name>A0AAE9ZBX6_9PROT</name>
<evidence type="ECO:0000256" key="3">
    <source>
        <dbReference type="SAM" id="SignalP"/>
    </source>
</evidence>
<feature type="signal peptide" evidence="3">
    <location>
        <begin position="1"/>
        <end position="25"/>
    </location>
</feature>
<gene>
    <name evidence="4" type="ORF">PUV54_16010</name>
</gene>
<dbReference type="InterPro" id="IPR029058">
    <property type="entry name" value="AB_hydrolase_fold"/>
</dbReference>
<dbReference type="InterPro" id="IPR052558">
    <property type="entry name" value="Siderophore_Hydrolase_D"/>
</dbReference>
<dbReference type="EMBL" id="CP118166">
    <property type="protein sequence ID" value="WDI31456.1"/>
    <property type="molecule type" value="Genomic_DNA"/>
</dbReference>
<dbReference type="Pfam" id="PF00756">
    <property type="entry name" value="Esterase"/>
    <property type="match status" value="1"/>
</dbReference>
<evidence type="ECO:0000313" key="5">
    <source>
        <dbReference type="Proteomes" id="UP001214043"/>
    </source>
</evidence>
<dbReference type="Proteomes" id="UP001214043">
    <property type="component" value="Chromosome"/>
</dbReference>
<keyword evidence="5" id="KW-1185">Reference proteome</keyword>
<dbReference type="PANTHER" id="PTHR40841">
    <property type="entry name" value="SIDEROPHORE TRIACETYLFUSARININE C ESTERASE"/>
    <property type="match status" value="1"/>
</dbReference>
<evidence type="ECO:0000313" key="4">
    <source>
        <dbReference type="EMBL" id="WDI31456.1"/>
    </source>
</evidence>
<reference evidence="4" key="1">
    <citation type="submission" date="2023-02" db="EMBL/GenBank/DDBJ databases">
        <title>Genome sequence of Hyphococcus flavus.</title>
        <authorList>
            <person name="Rong J.-C."/>
            <person name="Zhao Q."/>
            <person name="Yi M."/>
            <person name="Wu J.-Y."/>
        </authorList>
    </citation>
    <scope>NUCLEOTIDE SEQUENCE</scope>
    <source>
        <strain evidence="4">MCCC 1K03223</strain>
    </source>
</reference>
<accession>A0AAE9ZBX6</accession>
<proteinExistence type="inferred from homology"/>
<protein>
    <submittedName>
        <fullName evidence="4">Alpha/beta hydrolase-fold protein</fullName>
    </submittedName>
</protein>
<evidence type="ECO:0000256" key="2">
    <source>
        <dbReference type="ARBA" id="ARBA00022801"/>
    </source>
</evidence>